<feature type="compositionally biased region" description="Basic and acidic residues" evidence="1">
    <location>
        <begin position="20"/>
        <end position="29"/>
    </location>
</feature>
<organism evidence="2 3">
    <name type="scientific">Prorocentrum cordatum</name>
    <dbReference type="NCBI Taxonomy" id="2364126"/>
    <lineage>
        <taxon>Eukaryota</taxon>
        <taxon>Sar</taxon>
        <taxon>Alveolata</taxon>
        <taxon>Dinophyceae</taxon>
        <taxon>Prorocentrales</taxon>
        <taxon>Prorocentraceae</taxon>
        <taxon>Prorocentrum</taxon>
    </lineage>
</organism>
<feature type="compositionally biased region" description="Low complexity" evidence="1">
    <location>
        <begin position="127"/>
        <end position="137"/>
    </location>
</feature>
<proteinExistence type="predicted"/>
<dbReference type="EMBL" id="CAUYUJ010021915">
    <property type="protein sequence ID" value="CAK0907762.1"/>
    <property type="molecule type" value="Genomic_DNA"/>
</dbReference>
<protein>
    <submittedName>
        <fullName evidence="2">Uncharacterized protein</fullName>
    </submittedName>
</protein>
<keyword evidence="3" id="KW-1185">Reference proteome</keyword>
<feature type="compositionally biased region" description="Basic residues" evidence="1">
    <location>
        <begin position="87"/>
        <end position="103"/>
    </location>
</feature>
<comment type="caution">
    <text evidence="2">The sequence shown here is derived from an EMBL/GenBank/DDBJ whole genome shotgun (WGS) entry which is preliminary data.</text>
</comment>
<feature type="region of interest" description="Disordered" evidence="1">
    <location>
        <begin position="1"/>
        <end position="62"/>
    </location>
</feature>
<evidence type="ECO:0000256" key="1">
    <source>
        <dbReference type="SAM" id="MobiDB-lite"/>
    </source>
</evidence>
<evidence type="ECO:0000313" key="2">
    <source>
        <dbReference type="EMBL" id="CAK0907762.1"/>
    </source>
</evidence>
<dbReference type="Proteomes" id="UP001189429">
    <property type="component" value="Unassembled WGS sequence"/>
</dbReference>
<feature type="compositionally biased region" description="Basic residues" evidence="1">
    <location>
        <begin position="9"/>
        <end position="19"/>
    </location>
</feature>
<name>A0ABN9YAP2_9DINO</name>
<reference evidence="2" key="1">
    <citation type="submission" date="2023-10" db="EMBL/GenBank/DDBJ databases">
        <authorList>
            <person name="Chen Y."/>
            <person name="Shah S."/>
            <person name="Dougan E. K."/>
            <person name="Thang M."/>
            <person name="Chan C."/>
        </authorList>
    </citation>
    <scope>NUCLEOTIDE SEQUENCE [LARGE SCALE GENOMIC DNA]</scope>
</reference>
<feature type="region of interest" description="Disordered" evidence="1">
    <location>
        <begin position="86"/>
        <end position="142"/>
    </location>
</feature>
<evidence type="ECO:0000313" key="3">
    <source>
        <dbReference type="Proteomes" id="UP001189429"/>
    </source>
</evidence>
<sequence>MSREEGRERSRRRWRRRMKGRGEACERPGRRGRPQSPSQLYFFDTSLPKITGISPKPTMGPMRMVTSAHQLQDDLDGVHRFGGVCGRGHRHHGRAGRRHRLARARPAEGPGHRRRRDEAGRRRRAASRAAAAQRTARVSTRERTAIVGGQVLPDGPLAGEF</sequence>
<gene>
    <name evidence="2" type="ORF">PCOR1329_LOCUS82675</name>
</gene>
<accession>A0ABN9YAP2</accession>